<sequence>MTQANGRRRQRCISLCYKYNADTRGTHCSSTTPRCHEHHRAKKKWDAEEVAANMHNDIVGSGSDVGDTKMEQNSSRALFRVLERGGGEYTVGPMAVRQLETRRCDTIGGGGNSMMGTNHRDIAEKKRGCICEKRDPLTAKANSILSELARCAYFERVTYTTKHWEQWQPPESEEWFCWWLQSRVKQSYEAVNLLVLRAHFEVRDQRSIDSRDSMGRRWEEEQTESESKRELKSESLDLGTNFCESQAKTESEDDLKLAGVGSGAKTREITIASQWRWWFGGRVEWRAREAGHSLPNSEHHIRCVRPLPEYQRANFDPQYPHSAYRCPYHIHRSHMLLSPPNGLRQLPGQGANREARGELAGISWVSRRSRRAGRVEGGDGPSSL</sequence>
<reference evidence="2" key="1">
    <citation type="submission" date="2023-03" db="EMBL/GenBank/DDBJ databases">
        <title>Massive genome expansion in bonnet fungi (Mycena s.s.) driven by repeated elements and novel gene families across ecological guilds.</title>
        <authorList>
            <consortium name="Lawrence Berkeley National Laboratory"/>
            <person name="Harder C.B."/>
            <person name="Miyauchi S."/>
            <person name="Viragh M."/>
            <person name="Kuo A."/>
            <person name="Thoen E."/>
            <person name="Andreopoulos B."/>
            <person name="Lu D."/>
            <person name="Skrede I."/>
            <person name="Drula E."/>
            <person name="Henrissat B."/>
            <person name="Morin E."/>
            <person name="Kohler A."/>
            <person name="Barry K."/>
            <person name="LaButti K."/>
            <person name="Morin E."/>
            <person name="Salamov A."/>
            <person name="Lipzen A."/>
            <person name="Mereny Z."/>
            <person name="Hegedus B."/>
            <person name="Baldrian P."/>
            <person name="Stursova M."/>
            <person name="Weitz H."/>
            <person name="Taylor A."/>
            <person name="Grigoriev I.V."/>
            <person name="Nagy L.G."/>
            <person name="Martin F."/>
            <person name="Kauserud H."/>
        </authorList>
    </citation>
    <scope>NUCLEOTIDE SEQUENCE</scope>
    <source>
        <strain evidence="2">9284</strain>
    </source>
</reference>
<evidence type="ECO:0000313" key="2">
    <source>
        <dbReference type="EMBL" id="KAJ7624751.1"/>
    </source>
</evidence>
<feature type="region of interest" description="Disordered" evidence="1">
    <location>
        <begin position="211"/>
        <end position="233"/>
    </location>
</feature>
<gene>
    <name evidence="2" type="ORF">FB45DRAFT_1005576</name>
</gene>
<name>A0AAD7BLM0_9AGAR</name>
<evidence type="ECO:0000313" key="3">
    <source>
        <dbReference type="Proteomes" id="UP001221142"/>
    </source>
</evidence>
<protein>
    <submittedName>
        <fullName evidence="2">Uncharacterized protein</fullName>
    </submittedName>
</protein>
<dbReference type="Proteomes" id="UP001221142">
    <property type="component" value="Unassembled WGS sequence"/>
</dbReference>
<evidence type="ECO:0000256" key="1">
    <source>
        <dbReference type="SAM" id="MobiDB-lite"/>
    </source>
</evidence>
<comment type="caution">
    <text evidence="2">The sequence shown here is derived from an EMBL/GenBank/DDBJ whole genome shotgun (WGS) entry which is preliminary data.</text>
</comment>
<dbReference type="AlphaFoldDB" id="A0AAD7BLM0"/>
<accession>A0AAD7BLM0</accession>
<keyword evidence="3" id="KW-1185">Reference proteome</keyword>
<proteinExistence type="predicted"/>
<organism evidence="2 3">
    <name type="scientific">Roridomyces roridus</name>
    <dbReference type="NCBI Taxonomy" id="1738132"/>
    <lineage>
        <taxon>Eukaryota</taxon>
        <taxon>Fungi</taxon>
        <taxon>Dikarya</taxon>
        <taxon>Basidiomycota</taxon>
        <taxon>Agaricomycotina</taxon>
        <taxon>Agaricomycetes</taxon>
        <taxon>Agaricomycetidae</taxon>
        <taxon>Agaricales</taxon>
        <taxon>Marasmiineae</taxon>
        <taxon>Mycenaceae</taxon>
        <taxon>Roridomyces</taxon>
    </lineage>
</organism>
<dbReference type="EMBL" id="JARKIF010000013">
    <property type="protein sequence ID" value="KAJ7624751.1"/>
    <property type="molecule type" value="Genomic_DNA"/>
</dbReference>